<evidence type="ECO:0000259" key="7">
    <source>
        <dbReference type="Pfam" id="PF06429"/>
    </source>
</evidence>
<dbReference type="Proteomes" id="UP000199467">
    <property type="component" value="Unassembled WGS sequence"/>
</dbReference>
<dbReference type="InterPro" id="IPR037925">
    <property type="entry name" value="FlgE/F/G-like"/>
</dbReference>
<dbReference type="InterPro" id="IPR020013">
    <property type="entry name" value="Flagellar_FlgE/F/G"/>
</dbReference>
<gene>
    <name evidence="10" type="ORF">SAMN05216576_101393</name>
</gene>
<protein>
    <recommendedName>
        <fullName evidence="3 5">Flagellar hook protein FlgE</fullName>
    </recommendedName>
</protein>
<feature type="domain" description="Flagellar basal body rod protein N-terminal" evidence="6">
    <location>
        <begin position="3"/>
        <end position="33"/>
    </location>
</feature>
<evidence type="ECO:0000259" key="8">
    <source>
        <dbReference type="Pfam" id="PF07559"/>
    </source>
</evidence>
<evidence type="ECO:0000256" key="1">
    <source>
        <dbReference type="ARBA" id="ARBA00004117"/>
    </source>
</evidence>
<name>A0A1G6IS75_9GAMM</name>
<dbReference type="InterPro" id="IPR010930">
    <property type="entry name" value="Flg_bb/hook_C_dom"/>
</dbReference>
<comment type="similarity">
    <text evidence="2 5">Belongs to the flagella basal body rod proteins family.</text>
</comment>
<keyword evidence="4 5" id="KW-0975">Bacterial flagellum</keyword>
<dbReference type="PANTHER" id="PTHR30435:SF1">
    <property type="entry name" value="FLAGELLAR HOOK PROTEIN FLGE"/>
    <property type="match status" value="1"/>
</dbReference>
<dbReference type="InterPro" id="IPR011491">
    <property type="entry name" value="FlgE_D2"/>
</dbReference>
<dbReference type="GO" id="GO:0071978">
    <property type="term" value="P:bacterial-type flagellum-dependent swarming motility"/>
    <property type="evidence" value="ECO:0007669"/>
    <property type="project" value="TreeGrafter"/>
</dbReference>
<keyword evidence="10" id="KW-0282">Flagellum</keyword>
<accession>A0A1G6IS75</accession>
<evidence type="ECO:0000256" key="5">
    <source>
        <dbReference type="RuleBase" id="RU362116"/>
    </source>
</evidence>
<evidence type="ECO:0000259" key="9">
    <source>
        <dbReference type="Pfam" id="PF22692"/>
    </source>
</evidence>
<dbReference type="NCBIfam" id="TIGR03506">
    <property type="entry name" value="FlgEFG_subfam"/>
    <property type="match status" value="1"/>
</dbReference>
<dbReference type="InterPro" id="IPR053967">
    <property type="entry name" value="LlgE_F_G-like_D1"/>
</dbReference>
<comment type="subcellular location">
    <subcellularLocation>
        <location evidence="1 5">Bacterial flagellum basal body</location>
    </subcellularLocation>
</comment>
<keyword evidence="10" id="KW-0969">Cilium</keyword>
<reference evidence="11" key="1">
    <citation type="submission" date="2016-10" db="EMBL/GenBank/DDBJ databases">
        <authorList>
            <person name="Varghese N."/>
            <person name="Submissions S."/>
        </authorList>
    </citation>
    <scope>NUCLEOTIDE SEQUENCE [LARGE SCALE GENOMIC DNA]</scope>
    <source>
        <strain evidence="11">DSM 26382</strain>
    </source>
</reference>
<sequence length="395" mass="41022">MSFNIAMTGLSAVNEQLNTISHNIANAGTTGFKSSRTEFGSIYADSQAMGVEVLATTQSISQGGSLVTTGRSLDLAISGGGFFVTRDTNGDLSYTRAGVFGADKNNNIVNAAGQTLQGYPVDAAGNLLVGAMGDLQLQNANLPARATDTLAFVMNLDSNQTVPATAPFDPADVNTYNSTYTTKVFDSQGKEHTLTQYFVKTGDNTWDTYYYQGNTAVGGPQALTFGTNGTLTAPVGPVNVGFALPGVDPMAIAIDYSNSSQYGSDFVVTTNRASGYAAGEQTGLSVEKDGMVYANYSNGQRMLQGQVALATFANAGGLKNISGTAWVETADSGAALIGVPGVGPFGALVAGSLENSNVDLTQQLVGLMEGQRNYQANTKVLTTNKELTQVLFGAI</sequence>
<comment type="function">
    <text evidence="5">A flexible structure which links the flagellar filament to the drive apparatus in the basal body.</text>
</comment>
<dbReference type="NCBIfam" id="NF005286">
    <property type="entry name" value="PRK06803.1"/>
    <property type="match status" value="1"/>
</dbReference>
<dbReference type="InterPro" id="IPR001444">
    <property type="entry name" value="Flag_bb_rod_N"/>
</dbReference>
<evidence type="ECO:0000313" key="11">
    <source>
        <dbReference type="Proteomes" id="UP000199467"/>
    </source>
</evidence>
<dbReference type="GO" id="GO:0005829">
    <property type="term" value="C:cytosol"/>
    <property type="evidence" value="ECO:0007669"/>
    <property type="project" value="TreeGrafter"/>
</dbReference>
<dbReference type="InterPro" id="IPR037058">
    <property type="entry name" value="Falgellar_hook_FlgE_sf"/>
</dbReference>
<feature type="domain" description="Flagellar basal-body/hook protein C-terminal" evidence="7">
    <location>
        <begin position="350"/>
        <end position="390"/>
    </location>
</feature>
<feature type="domain" description="Flagellar hook protein FlgE D2" evidence="8">
    <location>
        <begin position="155"/>
        <end position="276"/>
    </location>
</feature>
<dbReference type="GO" id="GO:0009424">
    <property type="term" value="C:bacterial-type flagellum hook"/>
    <property type="evidence" value="ECO:0007669"/>
    <property type="project" value="TreeGrafter"/>
</dbReference>
<dbReference type="Pfam" id="PF00460">
    <property type="entry name" value="Flg_bb_rod"/>
    <property type="match status" value="1"/>
</dbReference>
<evidence type="ECO:0000256" key="2">
    <source>
        <dbReference type="ARBA" id="ARBA00009677"/>
    </source>
</evidence>
<organism evidence="10 11">
    <name type="scientific">Ectopseudomonas chengduensis</name>
    <dbReference type="NCBI Taxonomy" id="489632"/>
    <lineage>
        <taxon>Bacteria</taxon>
        <taxon>Pseudomonadati</taxon>
        <taxon>Pseudomonadota</taxon>
        <taxon>Gammaproteobacteria</taxon>
        <taxon>Pseudomonadales</taxon>
        <taxon>Pseudomonadaceae</taxon>
        <taxon>Ectopseudomonas</taxon>
    </lineage>
</organism>
<dbReference type="Pfam" id="PF07559">
    <property type="entry name" value="FlgE_D2"/>
    <property type="match status" value="1"/>
</dbReference>
<dbReference type="GO" id="GO:0009425">
    <property type="term" value="C:bacterial-type flagellum basal body"/>
    <property type="evidence" value="ECO:0007669"/>
    <property type="project" value="UniProtKB-SubCell"/>
</dbReference>
<feature type="domain" description="Flagellar hook protein FlgE/F/G-like D1" evidence="9">
    <location>
        <begin position="76"/>
        <end position="146"/>
    </location>
</feature>
<evidence type="ECO:0000313" key="10">
    <source>
        <dbReference type="EMBL" id="SDC09280.1"/>
    </source>
</evidence>
<dbReference type="AlphaFoldDB" id="A0A1G6IS75"/>
<dbReference type="Pfam" id="PF22692">
    <property type="entry name" value="LlgE_F_G_D1"/>
    <property type="match status" value="1"/>
</dbReference>
<keyword evidence="10" id="KW-0966">Cell projection</keyword>
<dbReference type="RefSeq" id="WP_017676468.1">
    <property type="nucleotide sequence ID" value="NZ_FMZQ01000001.1"/>
</dbReference>
<dbReference type="EMBL" id="FMZQ01000001">
    <property type="protein sequence ID" value="SDC09280.1"/>
    <property type="molecule type" value="Genomic_DNA"/>
</dbReference>
<dbReference type="Pfam" id="PF06429">
    <property type="entry name" value="Flg_bbr_C"/>
    <property type="match status" value="1"/>
</dbReference>
<proteinExistence type="inferred from homology"/>
<dbReference type="PANTHER" id="PTHR30435">
    <property type="entry name" value="FLAGELLAR PROTEIN"/>
    <property type="match status" value="1"/>
</dbReference>
<dbReference type="Gene3D" id="2.60.98.20">
    <property type="entry name" value="Flagellar hook protein FlgE"/>
    <property type="match status" value="1"/>
</dbReference>
<evidence type="ECO:0000256" key="4">
    <source>
        <dbReference type="ARBA" id="ARBA00023143"/>
    </source>
</evidence>
<dbReference type="SUPFAM" id="SSF117143">
    <property type="entry name" value="Flagellar hook protein flgE"/>
    <property type="match status" value="1"/>
</dbReference>
<evidence type="ECO:0000256" key="3">
    <source>
        <dbReference type="ARBA" id="ARBA00019015"/>
    </source>
</evidence>
<keyword evidence="11" id="KW-1185">Reference proteome</keyword>
<evidence type="ECO:0000259" key="6">
    <source>
        <dbReference type="Pfam" id="PF00460"/>
    </source>
</evidence>